<dbReference type="AlphaFoldDB" id="A0A841RE81"/>
<dbReference type="SUPFAM" id="SSF50998">
    <property type="entry name" value="Quinoprotein alcohol dehydrogenase-like"/>
    <property type="match status" value="1"/>
</dbReference>
<dbReference type="EMBL" id="JACHGJ010000006">
    <property type="protein sequence ID" value="MBB6481310.1"/>
    <property type="molecule type" value="Genomic_DNA"/>
</dbReference>
<keyword evidence="1" id="KW-0853">WD repeat</keyword>
<sequence>MKRILTVLIFSLLVFNVAGATKFVINRGHFSPIVDIRYDEKRNLIFTAEQRGAISVWDASDESLRNHFQITSNTIDKLLISPEDNNVAVLSHDTEKYYLSVWNWVTEKNILTRIIEEQPLFLEYSATGRYIFYGNVATPSLTFLNARNGVQLNYMNRLPSIYDFGYLGSSERNLMTYSSSGAIKFYDFRTSEEKLGVSTIDGLTDLNVIQSNNAFMSGVKGNKIYLIERLKGTAVDSKSFQELRSFYQNRDNGHALTLERSNRSFILKKWSTDNDSFTEISSPIILNSTYKITALVETDSLTLAGDENGAIYKADWETGKLLPFSEDITETISDLSISGKTLTLAADDGLISIEAPFFSGSLVTNTSPVFEKKDNPLGGQTAFLALEDGSTLLWNKGNNNPSFLIMDSEDRILFEYSDFVSPIQDITYLDGNIITLERNGTIKIISREKQEQLFSYSAIGLQDISMVDHRTLFAGRASTAGKSPAITIDISTKETLTVEDNRFLIFDSIAVEKSNQFFSLGLLEEDGKTKTVLRRHNYDNLNESETILIYTGEDITAQVLIDPTDSRTIYAKLGTSGIYKITGRNVTKYDNNKPVKKIYLNGSVLYSLNEDNSISMFRASSGQKLYSIHIFKDDSWALIPASSDMYFGSESVEDKIISYRSGRRIDLKPVN</sequence>
<evidence type="ECO:0008006" key="4">
    <source>
        <dbReference type="Google" id="ProtNLM"/>
    </source>
</evidence>
<name>A0A841RE81_9SPIO</name>
<organism evidence="2 3">
    <name type="scientific">Spirochaeta isovalerica</name>
    <dbReference type="NCBI Taxonomy" id="150"/>
    <lineage>
        <taxon>Bacteria</taxon>
        <taxon>Pseudomonadati</taxon>
        <taxon>Spirochaetota</taxon>
        <taxon>Spirochaetia</taxon>
        <taxon>Spirochaetales</taxon>
        <taxon>Spirochaetaceae</taxon>
        <taxon>Spirochaeta</taxon>
    </lineage>
</organism>
<feature type="repeat" description="WD" evidence="1">
    <location>
        <begin position="26"/>
        <end position="67"/>
    </location>
</feature>
<dbReference type="Proteomes" id="UP000587760">
    <property type="component" value="Unassembled WGS sequence"/>
</dbReference>
<dbReference type="SUPFAM" id="SSF50978">
    <property type="entry name" value="WD40 repeat-like"/>
    <property type="match status" value="1"/>
</dbReference>
<dbReference type="PROSITE" id="PS50082">
    <property type="entry name" value="WD_REPEATS_2"/>
    <property type="match status" value="1"/>
</dbReference>
<dbReference type="RefSeq" id="WP_184747563.1">
    <property type="nucleotide sequence ID" value="NZ_JACHGJ010000006.1"/>
</dbReference>
<accession>A0A841RE81</accession>
<evidence type="ECO:0000313" key="2">
    <source>
        <dbReference type="EMBL" id="MBB6481310.1"/>
    </source>
</evidence>
<comment type="caution">
    <text evidence="2">The sequence shown here is derived from an EMBL/GenBank/DDBJ whole genome shotgun (WGS) entry which is preliminary data.</text>
</comment>
<evidence type="ECO:0000313" key="3">
    <source>
        <dbReference type="Proteomes" id="UP000587760"/>
    </source>
</evidence>
<protein>
    <recommendedName>
        <fullName evidence="4">WD40 repeat domain-containing protein</fullName>
    </recommendedName>
</protein>
<dbReference type="InterPro" id="IPR036322">
    <property type="entry name" value="WD40_repeat_dom_sf"/>
</dbReference>
<reference evidence="2 3" key="1">
    <citation type="submission" date="2020-08" db="EMBL/GenBank/DDBJ databases">
        <title>Genomic Encyclopedia of Type Strains, Phase IV (KMG-IV): sequencing the most valuable type-strain genomes for metagenomic binning, comparative biology and taxonomic classification.</title>
        <authorList>
            <person name="Goeker M."/>
        </authorList>
    </citation>
    <scope>NUCLEOTIDE SEQUENCE [LARGE SCALE GENOMIC DNA]</scope>
    <source>
        <strain evidence="2 3">DSM 2461</strain>
    </source>
</reference>
<dbReference type="InterPro" id="IPR011047">
    <property type="entry name" value="Quinoprotein_ADH-like_sf"/>
</dbReference>
<dbReference type="InterPro" id="IPR015943">
    <property type="entry name" value="WD40/YVTN_repeat-like_dom_sf"/>
</dbReference>
<proteinExistence type="predicted"/>
<keyword evidence="3" id="KW-1185">Reference proteome</keyword>
<evidence type="ECO:0000256" key="1">
    <source>
        <dbReference type="PROSITE-ProRule" id="PRU00221"/>
    </source>
</evidence>
<dbReference type="InterPro" id="IPR001680">
    <property type="entry name" value="WD40_rpt"/>
</dbReference>
<gene>
    <name evidence="2" type="ORF">HNR50_002990</name>
</gene>
<dbReference type="Gene3D" id="2.130.10.10">
    <property type="entry name" value="YVTN repeat-like/Quinoprotein amine dehydrogenase"/>
    <property type="match status" value="2"/>
</dbReference>